<accession>A0A410QC74</accession>
<dbReference type="Proteomes" id="UP000287969">
    <property type="component" value="Chromosome"/>
</dbReference>
<gene>
    <name evidence="2" type="ORF">EQM13_08715</name>
</gene>
<evidence type="ECO:0000313" key="3">
    <source>
        <dbReference type="Proteomes" id="UP000287969"/>
    </source>
</evidence>
<sequence length="79" mass="9144">MRLSEISSKEIVNLNDGARLGILADVDFFINEKSGQIISLLVPERKFQLKFFSERSEMEIPWNSIRKIGNDMIIIEMDL</sequence>
<dbReference type="KEGG" id="spoa:EQM13_08715"/>
<dbReference type="RefSeq" id="WP_128752472.1">
    <property type="nucleotide sequence ID" value="NZ_CP035282.1"/>
</dbReference>
<dbReference type="InterPro" id="IPR014238">
    <property type="entry name" value="Spore_YlmC/YmxH"/>
</dbReference>
<name>A0A410QC74_9FIRM</name>
<dbReference type="OrthoDB" id="6024937at2"/>
<keyword evidence="3" id="KW-1185">Reference proteome</keyword>
<dbReference type="Pfam" id="PF05239">
    <property type="entry name" value="PRC"/>
    <property type="match status" value="1"/>
</dbReference>
<dbReference type="InterPro" id="IPR027275">
    <property type="entry name" value="PRC-brl_dom"/>
</dbReference>
<dbReference type="SUPFAM" id="SSF50346">
    <property type="entry name" value="PRC-barrel domain"/>
    <property type="match status" value="1"/>
</dbReference>
<dbReference type="EMBL" id="CP035282">
    <property type="protein sequence ID" value="QAT61662.1"/>
    <property type="molecule type" value="Genomic_DNA"/>
</dbReference>
<proteinExistence type="predicted"/>
<reference evidence="3" key="1">
    <citation type="submission" date="2019-01" db="EMBL/GenBank/DDBJ databases">
        <title>Draft genomes of a novel of Sporanaerobacter strains.</title>
        <authorList>
            <person name="Ma S."/>
        </authorList>
    </citation>
    <scope>NUCLEOTIDE SEQUENCE [LARGE SCALE GENOMIC DNA]</scope>
    <source>
        <strain evidence="3">NJN-17</strain>
    </source>
</reference>
<evidence type="ECO:0000313" key="2">
    <source>
        <dbReference type="EMBL" id="QAT61662.1"/>
    </source>
</evidence>
<organism evidence="2 3">
    <name type="scientific">Acidilutibacter cellobiosedens</name>
    <dbReference type="NCBI Taxonomy" id="2507161"/>
    <lineage>
        <taxon>Bacteria</taxon>
        <taxon>Bacillati</taxon>
        <taxon>Bacillota</taxon>
        <taxon>Tissierellia</taxon>
        <taxon>Tissierellales</taxon>
        <taxon>Acidilutibacteraceae</taxon>
        <taxon>Acidilutibacter</taxon>
    </lineage>
</organism>
<dbReference type="AlphaFoldDB" id="A0A410QC74"/>
<feature type="domain" description="PRC-barrel" evidence="1">
    <location>
        <begin position="1"/>
        <end position="76"/>
    </location>
</feature>
<evidence type="ECO:0000259" key="1">
    <source>
        <dbReference type="Pfam" id="PF05239"/>
    </source>
</evidence>
<dbReference type="PANTHER" id="PTHR40061">
    <property type="entry name" value="SPORULATION PROTEIN YLMC-RELATED"/>
    <property type="match status" value="1"/>
</dbReference>
<dbReference type="Gene3D" id="2.30.30.240">
    <property type="entry name" value="PRC-barrel domain"/>
    <property type="match status" value="1"/>
</dbReference>
<dbReference type="NCBIfam" id="TIGR02888">
    <property type="entry name" value="spore_YlmC_YmxH"/>
    <property type="match status" value="1"/>
</dbReference>
<protein>
    <submittedName>
        <fullName evidence="2">YlmC/YmxH family sporulation protein</fullName>
    </submittedName>
</protein>
<dbReference type="InterPro" id="IPR011033">
    <property type="entry name" value="PRC_barrel-like_sf"/>
</dbReference>
<dbReference type="PANTHER" id="PTHR40061:SF1">
    <property type="entry name" value="SPORULATION PROTEIN YLMC-RELATED"/>
    <property type="match status" value="1"/>
</dbReference>